<keyword evidence="2" id="KW-0808">Transferase</keyword>
<sequence>MPVADGLPRPPITERRPSAPNWNRITAWEVVGYTVAIVFLAAVALGVFDIMLPWTAS</sequence>
<name>A0A846WEW5_9ACTN</name>
<evidence type="ECO:0000313" key="2">
    <source>
        <dbReference type="EMBL" id="NKY00352.1"/>
    </source>
</evidence>
<accession>A0A846WEW5</accession>
<evidence type="ECO:0000256" key="1">
    <source>
        <dbReference type="SAM" id="Phobius"/>
    </source>
</evidence>
<reference evidence="2 3" key="1">
    <citation type="submission" date="2020-04" db="EMBL/GenBank/DDBJ databases">
        <title>MicrobeNet Type strains.</title>
        <authorList>
            <person name="Nicholson A.C."/>
        </authorList>
    </citation>
    <scope>NUCLEOTIDE SEQUENCE [LARGE SCALE GENOMIC DNA]</scope>
    <source>
        <strain evidence="2 3">ATCC BAA-14</strain>
    </source>
</reference>
<protein>
    <submittedName>
        <fullName evidence="2">Cellulose synthase (UDP-forming), glycosyl transferase family 2</fullName>
    </submittedName>
</protein>
<keyword evidence="1" id="KW-0812">Transmembrane</keyword>
<gene>
    <name evidence="2" type="ORF">HGA05_01980</name>
</gene>
<keyword evidence="1" id="KW-0472">Membrane</keyword>
<dbReference type="EMBL" id="JAAXPC010000001">
    <property type="protein sequence ID" value="NKY00352.1"/>
    <property type="molecule type" value="Genomic_DNA"/>
</dbReference>
<dbReference type="Proteomes" id="UP000563898">
    <property type="component" value="Unassembled WGS sequence"/>
</dbReference>
<dbReference type="GO" id="GO:0016740">
    <property type="term" value="F:transferase activity"/>
    <property type="evidence" value="ECO:0007669"/>
    <property type="project" value="UniProtKB-KW"/>
</dbReference>
<keyword evidence="1" id="KW-1133">Transmembrane helix</keyword>
<feature type="transmembrane region" description="Helical" evidence="1">
    <location>
        <begin position="30"/>
        <end position="52"/>
    </location>
</feature>
<proteinExistence type="predicted"/>
<organism evidence="2 3">
    <name type="scientific">Gordonia polyisoprenivorans</name>
    <dbReference type="NCBI Taxonomy" id="84595"/>
    <lineage>
        <taxon>Bacteria</taxon>
        <taxon>Bacillati</taxon>
        <taxon>Actinomycetota</taxon>
        <taxon>Actinomycetes</taxon>
        <taxon>Mycobacteriales</taxon>
        <taxon>Gordoniaceae</taxon>
        <taxon>Gordonia</taxon>
    </lineage>
</organism>
<comment type="caution">
    <text evidence="2">The sequence shown here is derived from an EMBL/GenBank/DDBJ whole genome shotgun (WGS) entry which is preliminary data.</text>
</comment>
<evidence type="ECO:0000313" key="3">
    <source>
        <dbReference type="Proteomes" id="UP000563898"/>
    </source>
</evidence>
<dbReference type="AlphaFoldDB" id="A0A846WEW5"/>